<dbReference type="RefSeq" id="WP_116711011.1">
    <property type="nucleotide sequence ID" value="NZ_QEKW01000023.1"/>
</dbReference>
<dbReference type="InterPro" id="IPR001926">
    <property type="entry name" value="TrpB-like_PALP"/>
</dbReference>
<keyword evidence="11" id="KW-1185">Reference proteome</keyword>
<gene>
    <name evidence="10" type="ORF">C8D89_12329</name>
</gene>
<keyword evidence="6" id="KW-0456">Lyase</keyword>
<evidence type="ECO:0000256" key="1">
    <source>
        <dbReference type="ARBA" id="ARBA00001274"/>
    </source>
</evidence>
<proteinExistence type="inferred from homology"/>
<reference evidence="10 11" key="1">
    <citation type="submission" date="2018-04" db="EMBL/GenBank/DDBJ databases">
        <title>Genomic Encyclopedia of Type Strains, Phase IV (KMG-IV): sequencing the most valuable type-strain genomes for metagenomic binning, comparative biology and taxonomic classification.</title>
        <authorList>
            <person name="Goeker M."/>
        </authorList>
    </citation>
    <scope>NUCLEOTIDE SEQUENCE [LARGE SCALE GENOMIC DNA]</scope>
    <source>
        <strain evidence="10 11">DSM 45771</strain>
    </source>
</reference>
<evidence type="ECO:0000313" key="11">
    <source>
        <dbReference type="Proteomes" id="UP000245639"/>
    </source>
</evidence>
<dbReference type="Proteomes" id="UP000245639">
    <property type="component" value="Unassembled WGS sequence"/>
</dbReference>
<sequence>MTEPDPAGLLGPDDVAAAAAVLEGVAERTPVEDLAAGFAVKREDLQPIGAFKLRGAFHAASRLDADRRAAGLVTHSSGNHGRALAWVARRLGVPCTVVVPDDAVAAKVEAMAALGARLVRVPADEREAAAARVVAETGGAYIPPYDHPDVIAGQGTVGAEILAGRPDVEQVVVPIGGGGLISGIAAALRGSGVRVLGAEPELAGDAAASKRAGERVRFPREQVAATVADGLRATVLGELTWPHVRDLVADVVTVDEEAIADATRRLHARGVPCEASGAVATAGYLALPEADRARRTVAVVSGGNVDPAWLAGVLAAGVPTVR</sequence>
<comment type="similarity">
    <text evidence="3">Belongs to the serine/threonine dehydratase family.</text>
</comment>
<comment type="caution">
    <text evidence="10">The sequence shown here is derived from an EMBL/GenBank/DDBJ whole genome shotgun (WGS) entry which is preliminary data.</text>
</comment>
<dbReference type="GO" id="GO:0030378">
    <property type="term" value="F:serine racemase activity"/>
    <property type="evidence" value="ECO:0007669"/>
    <property type="project" value="TreeGrafter"/>
</dbReference>
<evidence type="ECO:0000256" key="3">
    <source>
        <dbReference type="ARBA" id="ARBA00010869"/>
    </source>
</evidence>
<evidence type="ECO:0000256" key="5">
    <source>
        <dbReference type="ARBA" id="ARBA00022898"/>
    </source>
</evidence>
<dbReference type="AlphaFoldDB" id="A0A2U1ECM7"/>
<evidence type="ECO:0000256" key="7">
    <source>
        <dbReference type="ARBA" id="ARBA00025527"/>
    </source>
</evidence>
<feature type="domain" description="Tryptophan synthase beta chain-like PALP" evidence="9">
    <location>
        <begin position="29"/>
        <end position="302"/>
    </location>
</feature>
<dbReference type="SUPFAM" id="SSF53686">
    <property type="entry name" value="Tryptophan synthase beta subunit-like PLP-dependent enzymes"/>
    <property type="match status" value="1"/>
</dbReference>
<evidence type="ECO:0000256" key="4">
    <source>
        <dbReference type="ARBA" id="ARBA00012096"/>
    </source>
</evidence>
<dbReference type="GO" id="GO:0003941">
    <property type="term" value="F:L-serine ammonia-lyase activity"/>
    <property type="evidence" value="ECO:0007669"/>
    <property type="project" value="TreeGrafter"/>
</dbReference>
<organism evidence="10 11">
    <name type="scientific">Actinomycetospora cinnamomea</name>
    <dbReference type="NCBI Taxonomy" id="663609"/>
    <lineage>
        <taxon>Bacteria</taxon>
        <taxon>Bacillati</taxon>
        <taxon>Actinomycetota</taxon>
        <taxon>Actinomycetes</taxon>
        <taxon>Pseudonocardiales</taxon>
        <taxon>Pseudonocardiaceae</taxon>
        <taxon>Actinomycetospora</taxon>
    </lineage>
</organism>
<dbReference type="OrthoDB" id="4408011at2"/>
<dbReference type="EC" id="4.3.1.19" evidence="4"/>
<dbReference type="GO" id="GO:0000287">
    <property type="term" value="F:magnesium ion binding"/>
    <property type="evidence" value="ECO:0007669"/>
    <property type="project" value="TreeGrafter"/>
</dbReference>
<dbReference type="PANTHER" id="PTHR43050">
    <property type="entry name" value="SERINE / THREONINE RACEMASE FAMILY MEMBER"/>
    <property type="match status" value="1"/>
</dbReference>
<dbReference type="GO" id="GO:0070179">
    <property type="term" value="P:D-serine biosynthetic process"/>
    <property type="evidence" value="ECO:0007669"/>
    <property type="project" value="TreeGrafter"/>
</dbReference>
<dbReference type="GO" id="GO:0018114">
    <property type="term" value="F:threonine racemase activity"/>
    <property type="evidence" value="ECO:0007669"/>
    <property type="project" value="TreeGrafter"/>
</dbReference>
<dbReference type="GO" id="GO:0004794">
    <property type="term" value="F:threonine deaminase activity"/>
    <property type="evidence" value="ECO:0007669"/>
    <property type="project" value="UniProtKB-EC"/>
</dbReference>
<comment type="function">
    <text evidence="7">Catalyzes the anaerobic formation of alpha-ketobutyrate and ammonia from threonine in a two-step reaction. The first step involved a dehydration of threonine and a production of enamine intermediates (aminocrotonate), which tautomerizes to its imine form (iminobutyrate). Both intermediates are unstable and short-lived. The second step is the nonenzymatic hydrolysis of the enamine/imine intermediates to form 2-ketobutyrate and free ammonia. In the low water environment of the cell, the second step is accelerated by RidA.</text>
</comment>
<dbReference type="InterPro" id="IPR036052">
    <property type="entry name" value="TrpB-like_PALP_sf"/>
</dbReference>
<dbReference type="PANTHER" id="PTHR43050:SF1">
    <property type="entry name" value="SERINE RACEMASE"/>
    <property type="match status" value="1"/>
</dbReference>
<dbReference type="FunFam" id="3.40.50.1100:FF:000005">
    <property type="entry name" value="Threonine dehydratase catabolic"/>
    <property type="match status" value="1"/>
</dbReference>
<evidence type="ECO:0000259" key="9">
    <source>
        <dbReference type="Pfam" id="PF00291"/>
    </source>
</evidence>
<evidence type="ECO:0000256" key="6">
    <source>
        <dbReference type="ARBA" id="ARBA00023239"/>
    </source>
</evidence>
<evidence type="ECO:0000313" key="10">
    <source>
        <dbReference type="EMBL" id="PVY97716.1"/>
    </source>
</evidence>
<dbReference type="Gene3D" id="3.40.50.1100">
    <property type="match status" value="2"/>
</dbReference>
<accession>A0A2U1ECM7</accession>
<keyword evidence="5" id="KW-0663">Pyridoxal phosphate</keyword>
<dbReference type="GO" id="GO:0005524">
    <property type="term" value="F:ATP binding"/>
    <property type="evidence" value="ECO:0007669"/>
    <property type="project" value="TreeGrafter"/>
</dbReference>
<dbReference type="Pfam" id="PF00291">
    <property type="entry name" value="PALP"/>
    <property type="match status" value="1"/>
</dbReference>
<dbReference type="GO" id="GO:0030170">
    <property type="term" value="F:pyridoxal phosphate binding"/>
    <property type="evidence" value="ECO:0007669"/>
    <property type="project" value="TreeGrafter"/>
</dbReference>
<evidence type="ECO:0000256" key="2">
    <source>
        <dbReference type="ARBA" id="ARBA00001933"/>
    </source>
</evidence>
<comment type="catalytic activity">
    <reaction evidence="1">
        <text>L-threonine = 2-oxobutanoate + NH4(+)</text>
        <dbReference type="Rhea" id="RHEA:22108"/>
        <dbReference type="ChEBI" id="CHEBI:16763"/>
        <dbReference type="ChEBI" id="CHEBI:28938"/>
        <dbReference type="ChEBI" id="CHEBI:57926"/>
        <dbReference type="EC" id="4.3.1.19"/>
    </reaction>
</comment>
<comment type="cofactor">
    <cofactor evidence="2">
        <name>pyridoxal 5'-phosphate</name>
        <dbReference type="ChEBI" id="CHEBI:597326"/>
    </cofactor>
</comment>
<evidence type="ECO:0000256" key="8">
    <source>
        <dbReference type="ARBA" id="ARBA00031427"/>
    </source>
</evidence>
<name>A0A2U1ECM7_9PSEU</name>
<dbReference type="EMBL" id="QEKW01000023">
    <property type="protein sequence ID" value="PVY97716.1"/>
    <property type="molecule type" value="Genomic_DNA"/>
</dbReference>
<protein>
    <recommendedName>
        <fullName evidence="4">threonine ammonia-lyase</fullName>
        <ecNumber evidence="4">4.3.1.19</ecNumber>
    </recommendedName>
    <alternativeName>
        <fullName evidence="8">Threonine deaminase</fullName>
    </alternativeName>
</protein>